<dbReference type="InterPro" id="IPR016215">
    <property type="entry name" value="NTA_MOA"/>
</dbReference>
<evidence type="ECO:0000256" key="5">
    <source>
        <dbReference type="ARBA" id="ARBA00033748"/>
    </source>
</evidence>
<dbReference type="Gene3D" id="3.20.20.30">
    <property type="entry name" value="Luciferase-like domain"/>
    <property type="match status" value="1"/>
</dbReference>
<reference evidence="7 8" key="1">
    <citation type="submission" date="2020-08" db="EMBL/GenBank/DDBJ databases">
        <title>A Genomic Blueprint of the Chicken Gut Microbiome.</title>
        <authorList>
            <person name="Gilroy R."/>
            <person name="Ravi A."/>
            <person name="Getino M."/>
            <person name="Pursley I."/>
            <person name="Horton D.L."/>
            <person name="Alikhan N.-F."/>
            <person name="Baker D."/>
            <person name="Gharbi K."/>
            <person name="Hall N."/>
            <person name="Watson M."/>
            <person name="Adriaenssens E.M."/>
            <person name="Foster-Nyarko E."/>
            <person name="Jarju S."/>
            <person name="Secka A."/>
            <person name="Antonio M."/>
            <person name="Oren A."/>
            <person name="Chaudhuri R."/>
            <person name="La Ragione R.M."/>
            <person name="Hildebrand F."/>
            <person name="Pallen M.J."/>
        </authorList>
    </citation>
    <scope>NUCLEOTIDE SEQUENCE [LARGE SCALE GENOMIC DNA]</scope>
    <source>
        <strain evidence="7 8">Sa2BVA9</strain>
    </source>
</reference>
<keyword evidence="1" id="KW-0285">Flavoprotein</keyword>
<evidence type="ECO:0000256" key="4">
    <source>
        <dbReference type="ARBA" id="ARBA00023033"/>
    </source>
</evidence>
<dbReference type="Proteomes" id="UP000608071">
    <property type="component" value="Unassembled WGS sequence"/>
</dbReference>
<dbReference type="SUPFAM" id="SSF51679">
    <property type="entry name" value="Bacterial luciferase-like"/>
    <property type="match status" value="1"/>
</dbReference>
<dbReference type="PIRSF" id="PIRSF000337">
    <property type="entry name" value="NTA_MOA"/>
    <property type="match status" value="1"/>
</dbReference>
<dbReference type="InterPro" id="IPR051260">
    <property type="entry name" value="Diverse_substr_monoxygenases"/>
</dbReference>
<evidence type="ECO:0000256" key="1">
    <source>
        <dbReference type="ARBA" id="ARBA00022630"/>
    </source>
</evidence>
<dbReference type="InterPro" id="IPR011251">
    <property type="entry name" value="Luciferase-like_dom"/>
</dbReference>
<gene>
    <name evidence="7" type="ORF">H9647_13820</name>
</gene>
<protein>
    <submittedName>
        <fullName evidence="7">LLM class flavin-dependent oxidoreductase</fullName>
    </submittedName>
</protein>
<dbReference type="PANTHER" id="PTHR30011:SF16">
    <property type="entry name" value="C2H2 FINGER DOMAIN TRANSCRIPTION FACTOR (EUROFUNG)-RELATED"/>
    <property type="match status" value="1"/>
</dbReference>
<evidence type="ECO:0000313" key="7">
    <source>
        <dbReference type="EMBL" id="MBD7969150.1"/>
    </source>
</evidence>
<proteinExistence type="inferred from homology"/>
<dbReference type="RefSeq" id="WP_191800896.1">
    <property type="nucleotide sequence ID" value="NZ_JACSQL010000006.1"/>
</dbReference>
<dbReference type="InterPro" id="IPR036661">
    <property type="entry name" value="Luciferase-like_sf"/>
</dbReference>
<organism evidence="7 8">
    <name type="scientific">Paenibacillus gallinarum</name>
    <dbReference type="NCBI Taxonomy" id="2762232"/>
    <lineage>
        <taxon>Bacteria</taxon>
        <taxon>Bacillati</taxon>
        <taxon>Bacillota</taxon>
        <taxon>Bacilli</taxon>
        <taxon>Bacillales</taxon>
        <taxon>Paenibacillaceae</taxon>
        <taxon>Paenibacillus</taxon>
    </lineage>
</organism>
<keyword evidence="3" id="KW-0560">Oxidoreductase</keyword>
<dbReference type="PANTHER" id="PTHR30011">
    <property type="entry name" value="ALKANESULFONATE MONOOXYGENASE-RELATED"/>
    <property type="match status" value="1"/>
</dbReference>
<evidence type="ECO:0000313" key="8">
    <source>
        <dbReference type="Proteomes" id="UP000608071"/>
    </source>
</evidence>
<keyword evidence="2" id="KW-0288">FMN</keyword>
<dbReference type="NCBIfam" id="TIGR03860">
    <property type="entry name" value="FMN_nitrolo"/>
    <property type="match status" value="1"/>
</dbReference>
<accession>A0ABR8T0J3</accession>
<dbReference type="Pfam" id="PF00296">
    <property type="entry name" value="Bac_luciferase"/>
    <property type="match status" value="1"/>
</dbReference>
<dbReference type="EMBL" id="JACSQL010000006">
    <property type="protein sequence ID" value="MBD7969150.1"/>
    <property type="molecule type" value="Genomic_DNA"/>
</dbReference>
<comment type="similarity">
    <text evidence="5">Belongs to the NtaA/SnaA/DszA monooxygenase family.</text>
</comment>
<evidence type="ECO:0000256" key="2">
    <source>
        <dbReference type="ARBA" id="ARBA00022643"/>
    </source>
</evidence>
<keyword evidence="8" id="KW-1185">Reference proteome</keyword>
<name>A0ABR8T0J3_9BACL</name>
<keyword evidence="4" id="KW-0503">Monooxygenase</keyword>
<evidence type="ECO:0000259" key="6">
    <source>
        <dbReference type="Pfam" id="PF00296"/>
    </source>
</evidence>
<evidence type="ECO:0000256" key="3">
    <source>
        <dbReference type="ARBA" id="ARBA00023002"/>
    </source>
</evidence>
<sequence>MGQRNEQMHLGAFIYYTGHHHAGWRHPDSGVEQLFDIEMYKKIAQTAERGKFDMMFFADLLYVRQVEYAASGMLDPITLLSALSMVTERIGLTATVSTTYNEPYNVARKFASLDYISGGRAGWNIVTSQLDIEAHNYGRPEHPEHGLRYEMASEFAGAVTSLWDTWEDGALVLDRENGKFADGSKVKEADFKGKFYSTKGPLNVPRPPQGYPVLIQAGSSEPGQEFAAQYGEVIFTAQQSIKAAQRFYQQLNEKLVQSGRKKGTLKIMPGLSPILGATEEEAQRKYQELQDLIPVETAVMALSGFLNYDLSGYPAEGPLPTDIPDPVAASNGMKSRVKLFLEMAYEDKLSILDLGRKILSSRGHMQFVGTPEQLADLMEEWFDSYACDGFNIMPPVLPGDLEDFVNLAIPVLQKRGLFREEYTGSTLREHLGLERPELGHFKPKPELSVGVN</sequence>
<comment type="caution">
    <text evidence="7">The sequence shown here is derived from an EMBL/GenBank/DDBJ whole genome shotgun (WGS) entry which is preliminary data.</text>
</comment>
<dbReference type="CDD" id="cd01095">
    <property type="entry name" value="Nitrilotriacetate_monoxgenase"/>
    <property type="match status" value="1"/>
</dbReference>
<feature type="domain" description="Luciferase-like" evidence="6">
    <location>
        <begin position="13"/>
        <end position="384"/>
    </location>
</feature>